<evidence type="ECO:0008006" key="4">
    <source>
        <dbReference type="Google" id="ProtNLM"/>
    </source>
</evidence>
<evidence type="ECO:0000256" key="1">
    <source>
        <dbReference type="SAM" id="SignalP"/>
    </source>
</evidence>
<keyword evidence="1" id="KW-0732">Signal</keyword>
<gene>
    <name evidence="2" type="ORF">MKP09_08485</name>
</gene>
<dbReference type="Proteomes" id="UP001202248">
    <property type="component" value="Unassembled WGS sequence"/>
</dbReference>
<evidence type="ECO:0000313" key="3">
    <source>
        <dbReference type="Proteomes" id="UP001202248"/>
    </source>
</evidence>
<feature type="chain" id="PRO_5047174601" description="TerB family tellurite resistance protein" evidence="1">
    <location>
        <begin position="22"/>
        <end position="214"/>
    </location>
</feature>
<comment type="caution">
    <text evidence="2">The sequence shown here is derived from an EMBL/GenBank/DDBJ whole genome shotgun (WGS) entry which is preliminary data.</text>
</comment>
<dbReference type="RefSeq" id="WP_240827288.1">
    <property type="nucleotide sequence ID" value="NZ_JAKWBL010000001.1"/>
</dbReference>
<organism evidence="2 3">
    <name type="scientific">Niabella ginsengisoli</name>
    <dbReference type="NCBI Taxonomy" id="522298"/>
    <lineage>
        <taxon>Bacteria</taxon>
        <taxon>Pseudomonadati</taxon>
        <taxon>Bacteroidota</taxon>
        <taxon>Chitinophagia</taxon>
        <taxon>Chitinophagales</taxon>
        <taxon>Chitinophagaceae</taxon>
        <taxon>Niabella</taxon>
    </lineage>
</organism>
<name>A0ABS9SHZ5_9BACT</name>
<evidence type="ECO:0000313" key="2">
    <source>
        <dbReference type="EMBL" id="MCH5597936.1"/>
    </source>
</evidence>
<keyword evidence="3" id="KW-1185">Reference proteome</keyword>
<reference evidence="2 3" key="1">
    <citation type="submission" date="2022-02" db="EMBL/GenBank/DDBJ databases">
        <authorList>
            <person name="Min J."/>
        </authorList>
    </citation>
    <scope>NUCLEOTIDE SEQUENCE [LARGE SCALE GENOMIC DNA]</scope>
    <source>
        <strain evidence="2 3">GR10-1</strain>
    </source>
</reference>
<feature type="signal peptide" evidence="1">
    <location>
        <begin position="1"/>
        <end position="21"/>
    </location>
</feature>
<accession>A0ABS9SHZ5</accession>
<protein>
    <recommendedName>
        <fullName evidence="4">TerB family tellurite resistance protein</fullName>
    </recommendedName>
</protein>
<proteinExistence type="predicted"/>
<dbReference type="EMBL" id="JAKWBL010000001">
    <property type="protein sequence ID" value="MCH5597936.1"/>
    <property type="molecule type" value="Genomic_DNA"/>
</dbReference>
<sequence length="214" mass="25309">MKRYILIIIFYSMFSSLSAHSQGIKEWFSQKQTQRQYLMQQIVALKMYGSYLQKGYTIVKDGLNTIGSLKNGHVSLDKIFFNRLQHVSLNVKSNSRASEIILLQSYIDLFIDAAIKMIQKSPYFSSNELRYIKNVLNDVRKDCDQLTHELNRVLDNGNYEMSDDERIRRILLVYKEVKERHEFIQTLSMQLAKMELQKRLAQKDIHVMNRIYPD</sequence>